<evidence type="ECO:0000256" key="3">
    <source>
        <dbReference type="SAM" id="MobiDB-lite"/>
    </source>
</evidence>
<accession>A0A3G4ZPX1</accession>
<evidence type="ECO:0000256" key="2">
    <source>
        <dbReference type="ARBA" id="ARBA00023163"/>
    </source>
</evidence>
<proteinExistence type="predicted"/>
<evidence type="ECO:0000256" key="1">
    <source>
        <dbReference type="ARBA" id="ARBA00022478"/>
    </source>
</evidence>
<dbReference type="GO" id="GO:0042797">
    <property type="term" value="P:tRNA transcription by RNA polymerase III"/>
    <property type="evidence" value="ECO:0007669"/>
    <property type="project" value="TreeGrafter"/>
</dbReference>
<dbReference type="InterPro" id="IPR036161">
    <property type="entry name" value="RPB6/omega-like_sf"/>
</dbReference>
<dbReference type="EMBL" id="MK072001">
    <property type="protein sequence ID" value="AYV76935.1"/>
    <property type="molecule type" value="Genomic_DNA"/>
</dbReference>
<feature type="region of interest" description="Disordered" evidence="3">
    <location>
        <begin position="1"/>
        <end position="115"/>
    </location>
</feature>
<dbReference type="GO" id="GO:0003899">
    <property type="term" value="F:DNA-directed RNA polymerase activity"/>
    <property type="evidence" value="ECO:0007669"/>
    <property type="project" value="InterPro"/>
</dbReference>
<protein>
    <submittedName>
        <fullName evidence="4">DNA-directed RNA polymerase subunit 6</fullName>
    </submittedName>
</protein>
<dbReference type="PANTHER" id="PTHR47227:SF5">
    <property type="entry name" value="DNA-DIRECTED RNA POLYMERASES I, II, AND III SUBUNIT RPABC2"/>
    <property type="match status" value="1"/>
</dbReference>
<dbReference type="InterPro" id="IPR006110">
    <property type="entry name" value="Pol_omega/Rpo6/RPB6"/>
</dbReference>
<keyword evidence="2" id="KW-0804">Transcription</keyword>
<name>A0A3G4ZPX1_9VIRU</name>
<gene>
    <name evidence="4" type="ORF">Barrevirus4_19</name>
</gene>
<feature type="compositionally biased region" description="Acidic residues" evidence="3">
    <location>
        <begin position="33"/>
        <end position="42"/>
    </location>
</feature>
<dbReference type="GO" id="GO:0006360">
    <property type="term" value="P:transcription by RNA polymerase I"/>
    <property type="evidence" value="ECO:0007669"/>
    <property type="project" value="TreeGrafter"/>
</dbReference>
<dbReference type="Pfam" id="PF01192">
    <property type="entry name" value="RNA_pol_Rpb6"/>
    <property type="match status" value="1"/>
</dbReference>
<organism evidence="4">
    <name type="scientific">Barrevirus sp</name>
    <dbReference type="NCBI Taxonomy" id="2487763"/>
    <lineage>
        <taxon>Viruses</taxon>
        <taxon>Varidnaviria</taxon>
        <taxon>Bamfordvirae</taxon>
        <taxon>Nucleocytoviricota</taxon>
        <taxon>Megaviricetes</taxon>
        <taxon>Imitervirales</taxon>
        <taxon>Mimiviridae</taxon>
        <taxon>Klosneuvirinae</taxon>
    </lineage>
</organism>
<feature type="compositionally biased region" description="Basic residues" evidence="3">
    <location>
        <begin position="1"/>
        <end position="12"/>
    </location>
</feature>
<reference evidence="4" key="1">
    <citation type="submission" date="2018-10" db="EMBL/GenBank/DDBJ databases">
        <title>Hidden diversity of soil giant viruses.</title>
        <authorList>
            <person name="Schulz F."/>
            <person name="Alteio L."/>
            <person name="Goudeau D."/>
            <person name="Ryan E.M."/>
            <person name="Malmstrom R.R."/>
            <person name="Blanchard J."/>
            <person name="Woyke T."/>
        </authorList>
    </citation>
    <scope>NUCLEOTIDE SEQUENCE</scope>
    <source>
        <strain evidence="4">BAV1</strain>
    </source>
</reference>
<sequence>MKKTAPNSKKKVVPSTAAKAKPKAKPKKKVVEEEVSDSDDGMPTESEVPKEKEELEGEEEGEGDSAEPEEGEGEEGGEGEEADDVDVEDEVDEEVEEAEEGEGAAAEEGEGEGAEVMEPVKESCLYNYADDNSDAEDINEVVFDDDALEQIVEVLEPDKRTTKPFLYKYERVRLLGDRAQQLTLGAKPMIKNVEGLTPKAIAELEIRENVIPLIVQRPLPNGKKERWFINELKH</sequence>
<dbReference type="GO" id="GO:0006366">
    <property type="term" value="P:transcription by RNA polymerase II"/>
    <property type="evidence" value="ECO:0007669"/>
    <property type="project" value="TreeGrafter"/>
</dbReference>
<dbReference type="SUPFAM" id="SSF63562">
    <property type="entry name" value="RPB6/omega subunit-like"/>
    <property type="match status" value="1"/>
</dbReference>
<dbReference type="Gene3D" id="3.90.940.10">
    <property type="match status" value="1"/>
</dbReference>
<dbReference type="GO" id="GO:0003677">
    <property type="term" value="F:DNA binding"/>
    <property type="evidence" value="ECO:0007669"/>
    <property type="project" value="InterPro"/>
</dbReference>
<keyword evidence="1 4" id="KW-0240">DNA-directed RNA polymerase</keyword>
<dbReference type="PANTHER" id="PTHR47227">
    <property type="entry name" value="DNA-DIRECTED RNA POLYMERASE SUBUNIT K"/>
    <property type="match status" value="1"/>
</dbReference>
<feature type="compositionally biased region" description="Acidic residues" evidence="3">
    <location>
        <begin position="54"/>
        <end position="115"/>
    </location>
</feature>
<evidence type="ECO:0000313" key="4">
    <source>
        <dbReference type="EMBL" id="AYV76935.1"/>
    </source>
</evidence>
<dbReference type="GO" id="GO:0000428">
    <property type="term" value="C:DNA-directed RNA polymerase complex"/>
    <property type="evidence" value="ECO:0007669"/>
    <property type="project" value="UniProtKB-KW"/>
</dbReference>